<evidence type="ECO:0000313" key="8">
    <source>
        <dbReference type="EMBL" id="KAK6531683.1"/>
    </source>
</evidence>
<feature type="repeat" description="WD" evidence="6">
    <location>
        <begin position="850"/>
        <end position="884"/>
    </location>
</feature>
<proteinExistence type="inferred from homology"/>
<feature type="repeat" description="WD" evidence="6">
    <location>
        <begin position="1060"/>
        <end position="1094"/>
    </location>
</feature>
<evidence type="ECO:0000256" key="4">
    <source>
        <dbReference type="ARBA" id="ARBA00039789"/>
    </source>
</evidence>
<dbReference type="PROSITE" id="PS50082">
    <property type="entry name" value="WD_REPEATS_2"/>
    <property type="match status" value="9"/>
</dbReference>
<feature type="repeat" description="WD" evidence="6">
    <location>
        <begin position="727"/>
        <end position="761"/>
    </location>
</feature>
<dbReference type="Pfam" id="PF24883">
    <property type="entry name" value="NPHP3_N"/>
    <property type="match status" value="1"/>
</dbReference>
<feature type="repeat" description="WD" evidence="6">
    <location>
        <begin position="646"/>
        <end position="680"/>
    </location>
</feature>
<gene>
    <name evidence="8" type="ORF">TWF694_002859</name>
</gene>
<dbReference type="CDD" id="cd00200">
    <property type="entry name" value="WD40"/>
    <property type="match status" value="1"/>
</dbReference>
<evidence type="ECO:0000256" key="3">
    <source>
        <dbReference type="ARBA" id="ARBA00038415"/>
    </source>
</evidence>
<dbReference type="PROSITE" id="PS00678">
    <property type="entry name" value="WD_REPEATS_1"/>
    <property type="match status" value="7"/>
</dbReference>
<feature type="domain" description="NACHT" evidence="7">
    <location>
        <begin position="116"/>
        <end position="339"/>
    </location>
</feature>
<dbReference type="SUPFAM" id="SSF52540">
    <property type="entry name" value="P-loop containing nucleoside triphosphate hydrolases"/>
    <property type="match status" value="1"/>
</dbReference>
<dbReference type="InterPro" id="IPR001680">
    <property type="entry name" value="WD40_rpt"/>
</dbReference>
<name>A0AAV9X5Y3_9PEZI</name>
<evidence type="ECO:0000256" key="2">
    <source>
        <dbReference type="ARBA" id="ARBA00022737"/>
    </source>
</evidence>
<evidence type="ECO:0000259" key="7">
    <source>
        <dbReference type="PROSITE" id="PS50837"/>
    </source>
</evidence>
<dbReference type="Proteomes" id="UP001365542">
    <property type="component" value="Unassembled WGS sequence"/>
</dbReference>
<dbReference type="Pfam" id="PF00400">
    <property type="entry name" value="WD40"/>
    <property type="match status" value="11"/>
</dbReference>
<dbReference type="PANTHER" id="PTHR22847:SF637">
    <property type="entry name" value="WD REPEAT DOMAIN 5B"/>
    <property type="match status" value="1"/>
</dbReference>
<dbReference type="InterPro" id="IPR015943">
    <property type="entry name" value="WD40/YVTN_repeat-like_dom_sf"/>
</dbReference>
<dbReference type="InterPro" id="IPR020472">
    <property type="entry name" value="WD40_PAC1"/>
</dbReference>
<dbReference type="InterPro" id="IPR056884">
    <property type="entry name" value="NPHP3-like_N"/>
</dbReference>
<dbReference type="PROSITE" id="PS50837">
    <property type="entry name" value="NACHT"/>
    <property type="match status" value="1"/>
</dbReference>
<feature type="repeat" description="WD" evidence="6">
    <location>
        <begin position="768"/>
        <end position="802"/>
    </location>
</feature>
<protein>
    <recommendedName>
        <fullName evidence="4">Mitochondrial division protein 1</fullName>
    </recommendedName>
</protein>
<evidence type="ECO:0000256" key="1">
    <source>
        <dbReference type="ARBA" id="ARBA00022574"/>
    </source>
</evidence>
<dbReference type="AlphaFoldDB" id="A0AAV9X5Y3"/>
<comment type="function">
    <text evidence="5">Involved in mitochondrial fission. Acts as an adapter protein required to form mitochondrial fission complexes. Formation of these complexes is required to promote constriction and fission of the mitochondrial compartment at a late step in mitochondrial division.</text>
</comment>
<reference evidence="8 9" key="1">
    <citation type="submission" date="2019-10" db="EMBL/GenBank/DDBJ databases">
        <authorList>
            <person name="Palmer J.M."/>
        </authorList>
    </citation>
    <scope>NUCLEOTIDE SEQUENCE [LARGE SCALE GENOMIC DNA]</scope>
    <source>
        <strain evidence="8 9">TWF694</strain>
    </source>
</reference>
<dbReference type="SUPFAM" id="SSF50978">
    <property type="entry name" value="WD40 repeat-like"/>
    <property type="match status" value="2"/>
</dbReference>
<keyword evidence="1 6" id="KW-0853">WD repeat</keyword>
<dbReference type="InterPro" id="IPR036322">
    <property type="entry name" value="WD40_repeat_dom_sf"/>
</dbReference>
<dbReference type="Gene3D" id="2.130.10.10">
    <property type="entry name" value="YVTN repeat-like/Quinoprotein amine dehydrogenase"/>
    <property type="match status" value="4"/>
</dbReference>
<feature type="repeat" description="WD" evidence="6">
    <location>
        <begin position="809"/>
        <end position="843"/>
    </location>
</feature>
<dbReference type="InterPro" id="IPR007111">
    <property type="entry name" value="NACHT_NTPase"/>
</dbReference>
<dbReference type="EMBL" id="JAVHJO010000012">
    <property type="protein sequence ID" value="KAK6531683.1"/>
    <property type="molecule type" value="Genomic_DNA"/>
</dbReference>
<evidence type="ECO:0000256" key="5">
    <source>
        <dbReference type="ARBA" id="ARBA00043913"/>
    </source>
</evidence>
<organism evidence="8 9">
    <name type="scientific">Orbilia ellipsospora</name>
    <dbReference type="NCBI Taxonomy" id="2528407"/>
    <lineage>
        <taxon>Eukaryota</taxon>
        <taxon>Fungi</taxon>
        <taxon>Dikarya</taxon>
        <taxon>Ascomycota</taxon>
        <taxon>Pezizomycotina</taxon>
        <taxon>Orbiliomycetes</taxon>
        <taxon>Orbiliales</taxon>
        <taxon>Orbiliaceae</taxon>
        <taxon>Orbilia</taxon>
    </lineage>
</organism>
<dbReference type="InterPro" id="IPR027417">
    <property type="entry name" value="P-loop_NTPase"/>
</dbReference>
<sequence length="1198" mass="133177">MDRNLKRPASQELVAVAENNRLAQKSHAVFSGVGLQHSGAGNISVARDLVIGGLGDLEKDSRCLNDLRVTDPRHDKQRIESVKGGLLADAYTWVLSNTTFKQWHSNEDDEDDDRSRLLWVKGDPGKGKTMLLCGIIDELKKSTSAGNFKYNNVAFFFCQATDERLNNAAAVLRGLIFLLVNEQPALLSHVRKRYDIAGEKLFQDNNAWFALAETFTDLIQDPGLKSTCLVIDALDECTIDLPKLLDLIVQSLSRTSNSRLRWIVSSRNWPNIENVLNTATQSINLSLELNAESISAAVAIYINSKIDKLGYNSKLRDIVHQYLSSNAQNTFLWVALVCQELENVPKLRVKQKLHEFPPGLDTLYRRMLDQIHNHDDCKSIVAFMLVVRRPITLEELAILVDFPDIELDDLESLREIVELCGSFLTVRDDTISFIHQSAKDYLVKSASTQVFPDGRIEKQEQLIALRSIDAMEKTLQKNIYGLESLDFTYSKDKFETPDPDPLASVRYVCIHWIDHLCETEGSCHETLLFNNGRIHNFLQKRMLHWLEALSLLKAIPSGVQAMAKLSLLLTKAIPAKAQISCLVYDANRFILHNRLIIERFPRQIYVSALLFSPVQSLTRKLFETENLDWVAKPTIETDWGPCIQTFYGHSEGILSVTCSNNGACIASGSYDGTIKIWDFDGNCLNTSLRLPAPVNSVVFSKDDAHIVSGSDMSIRIWHINSGCLNTLYCHDDTITSVAYSNDSTLIASSSSDGEIKIWNLNGNCLNTFHGHNYLTTSVVFSNDNTHIASSSEDSTVKIWDFDGNCLKTLRGHIGRINSVIFSKDDAHIVSGADDEKIKIWDFSGICLKTLQGHTGPVTSATSSNNNKTIASGSEDNTIKIWDFDGNCLKTLRGHIGRISSVVFSKDDGLIISGSGNGTIKIWDINNKICLDKPDRHNRSVTAVTFSKSSALVASGSDDKTIKIWDIDGNCFNTLHGHAGSIISVVFSNNGNYIASSSRDGTIKIWHINGSCLKTLTSNAWIRSMTFSNNDTLISGSSYETIKIWDLNGILLNTLSLDTWIDSIAFSNDGACIASSLSDGTIKIWHINSSHIVTLQCERRVSLLAFDNTNSHLSTDWGDIYFDADSGSGSDSILATIASTRESGHRLSTDKAWITSGDRNVVWVPEEHRPCLFSSRGDAIVFGHKFGYVTIFRFSPRPS</sequence>
<evidence type="ECO:0000256" key="6">
    <source>
        <dbReference type="PROSITE-ProRule" id="PRU00221"/>
    </source>
</evidence>
<feature type="repeat" description="WD" evidence="6">
    <location>
        <begin position="974"/>
        <end position="1008"/>
    </location>
</feature>
<evidence type="ECO:0000313" key="9">
    <source>
        <dbReference type="Proteomes" id="UP001365542"/>
    </source>
</evidence>
<accession>A0AAV9X5Y3</accession>
<feature type="repeat" description="WD" evidence="6">
    <location>
        <begin position="933"/>
        <end position="967"/>
    </location>
</feature>
<dbReference type="InterPro" id="IPR019775">
    <property type="entry name" value="WD40_repeat_CS"/>
</dbReference>
<dbReference type="PROSITE" id="PS50294">
    <property type="entry name" value="WD_REPEATS_REGION"/>
    <property type="match status" value="8"/>
</dbReference>
<dbReference type="GO" id="GO:1990234">
    <property type="term" value="C:transferase complex"/>
    <property type="evidence" value="ECO:0007669"/>
    <property type="project" value="UniProtKB-ARBA"/>
</dbReference>
<dbReference type="SMART" id="SM00320">
    <property type="entry name" value="WD40"/>
    <property type="match status" value="11"/>
</dbReference>
<dbReference type="Gene3D" id="3.40.50.300">
    <property type="entry name" value="P-loop containing nucleotide triphosphate hydrolases"/>
    <property type="match status" value="1"/>
</dbReference>
<dbReference type="PRINTS" id="PR00320">
    <property type="entry name" value="GPROTEINBRPT"/>
</dbReference>
<dbReference type="PANTHER" id="PTHR22847">
    <property type="entry name" value="WD40 REPEAT PROTEIN"/>
    <property type="match status" value="1"/>
</dbReference>
<keyword evidence="9" id="KW-1185">Reference proteome</keyword>
<comment type="similarity">
    <text evidence="3">Belongs to the WD repeat MDV1/CAF4 family.</text>
</comment>
<feature type="repeat" description="WD" evidence="6">
    <location>
        <begin position="891"/>
        <end position="932"/>
    </location>
</feature>
<keyword evidence="2" id="KW-0677">Repeat</keyword>
<comment type="caution">
    <text evidence="8">The sequence shown here is derived from an EMBL/GenBank/DDBJ whole genome shotgun (WGS) entry which is preliminary data.</text>
</comment>